<dbReference type="Pfam" id="PF16201">
    <property type="entry name" value="NopRA1"/>
    <property type="match status" value="1"/>
</dbReference>
<dbReference type="PANTHER" id="PTHR13500:SF0">
    <property type="entry name" value="NUCLEOLAR PRE-RIBOSOMAL-ASSOCIATED PROTEIN 1"/>
    <property type="match status" value="1"/>
</dbReference>
<proteinExistence type="predicted"/>
<gene>
    <name evidence="4" type="ORF">KFL_004830100</name>
</gene>
<dbReference type="EMBL" id="DF237432">
    <property type="protein sequence ID" value="GAQ89059.1"/>
    <property type="molecule type" value="Genomic_DNA"/>
</dbReference>
<evidence type="ECO:0000313" key="4">
    <source>
        <dbReference type="EMBL" id="GAQ89059.1"/>
    </source>
</evidence>
<feature type="region of interest" description="Disordered" evidence="1">
    <location>
        <begin position="559"/>
        <end position="584"/>
    </location>
</feature>
<dbReference type="InterPro" id="IPR039844">
    <property type="entry name" value="URB1"/>
</dbReference>
<feature type="domain" description="URB1 N-terminal" evidence="2">
    <location>
        <begin position="114"/>
        <end position="448"/>
    </location>
</feature>
<dbReference type="PANTHER" id="PTHR13500">
    <property type="entry name" value="NUCLEOLAR PRERIBOSOMAL-ASSOCIATED PROTEIN 1"/>
    <property type="match status" value="1"/>
</dbReference>
<dbReference type="OMA" id="EVGNPRM"/>
<dbReference type="GO" id="GO:0005730">
    <property type="term" value="C:nucleolus"/>
    <property type="evidence" value="ECO:0000318"/>
    <property type="project" value="GO_Central"/>
</dbReference>
<name>A0A1Y1IHT2_KLENI</name>
<feature type="compositionally biased region" description="Basic and acidic residues" evidence="1">
    <location>
        <begin position="1778"/>
        <end position="1790"/>
    </location>
</feature>
<feature type="compositionally biased region" description="Polar residues" evidence="1">
    <location>
        <begin position="2067"/>
        <end position="2083"/>
    </location>
</feature>
<feature type="region of interest" description="Disordered" evidence="1">
    <location>
        <begin position="762"/>
        <end position="789"/>
    </location>
</feature>
<organism evidence="4 5">
    <name type="scientific">Klebsormidium nitens</name>
    <name type="common">Green alga</name>
    <name type="synonym">Ulothrix nitens</name>
    <dbReference type="NCBI Taxonomy" id="105231"/>
    <lineage>
        <taxon>Eukaryota</taxon>
        <taxon>Viridiplantae</taxon>
        <taxon>Streptophyta</taxon>
        <taxon>Klebsormidiophyceae</taxon>
        <taxon>Klebsormidiales</taxon>
        <taxon>Klebsormidiaceae</taxon>
        <taxon>Klebsormidium</taxon>
    </lineage>
</organism>
<protein>
    <submittedName>
        <fullName evidence="4">Uncharacterized protein</fullName>
    </submittedName>
</protein>
<dbReference type="Pfam" id="PF11707">
    <property type="entry name" value="Npa1"/>
    <property type="match status" value="1"/>
</dbReference>
<accession>A0A1Y1IHT2</accession>
<feature type="region of interest" description="Disordered" evidence="1">
    <location>
        <begin position="16"/>
        <end position="43"/>
    </location>
</feature>
<dbReference type="Proteomes" id="UP000054558">
    <property type="component" value="Unassembled WGS sequence"/>
</dbReference>
<evidence type="ECO:0000256" key="1">
    <source>
        <dbReference type="SAM" id="MobiDB-lite"/>
    </source>
</evidence>
<feature type="region of interest" description="Disordered" evidence="1">
    <location>
        <begin position="1537"/>
        <end position="1563"/>
    </location>
</feature>
<dbReference type="OrthoDB" id="72892at2759"/>
<feature type="compositionally biased region" description="Polar residues" evidence="1">
    <location>
        <begin position="28"/>
        <end position="38"/>
    </location>
</feature>
<sequence length="2673" mass="284541">MATPVASAPWAATWQLNAGASPHPGDTNLHTTGPSAENGTGLYPQMNADSALGNRGLGAIEGEELRTIVETVEKMQAKDPEKAQEAVSYCRKGLEGDEKGERLRMLANMSAEWTEVFHAWEVHHGAGNHKVCQQLLLFVADLLRHPLGTSAHLKQSPLKDPSREEAAVVHLRLDGLARNIVRKRMKQVYGHLTSGQRGRANACLMLLTAINGRGKSLSGELVGTFDFTLASLAKLAAPPKQTGKGEREGGNNPEKRSTRAVFTEFALSFILVGDPLTTRSALQKRSLFTPVLHNLYGDSAEQIARVLSAIQAHVLPETAGVPARLQGVFFGDIALEQLINIAAFDDSPDTGDVSLARPASLAHDVLLWVFSDPAHGVCPAAQVAGKKSKDAASQGRLLRALLKLKATEVQRHSDLLIGATKEQPAVAAAYLAAFPYSLEPRTSDRWFAAMTLLRKLVAFASREGLSADHSALTVKALLTRIVTPALPRAVLSRALQHRSTSIKFVLLAVLSSVLASLHSAQSQLKATGSPILNELADGARLLLPDPQILLALNTTIEKGDAGRTGGKPEGLEEGLEEDETEESVSTEELHLKLLEVLAGYQRSLPDALAACRFNPYKLLPDNPAQLPRGKQAALLELLAAASEAAGADSAAVPSGASPQLLPLLREMLGGTTEELREKAEALAHQSLMASGVFSHQLEVATWLELLPRWDASSEGRPSFSLSDSVAGFFADAFFAVSKNPYRFLERIQSALSAHTLLEVPEEKNGPNQRIKAPVGWETMPPQAGSSGRGEREVLARGCSSGPEFGPLVVCAIEKCLKVLAAGQSEGDRKGSAGKPGGLGLLRKTGIAAYVAGSLRRLLEVQRNPRTLAVVVVDLLAEISEEEASACEWAPLFSLRTAAQTILTGPSETLTSFANPLQTPSTALDEAIEDYASGDPSDRPALARALGYALLTSPPGEVARTLPELTSAFCGAGMETTEAARAIGGGVLQDLVKTDPGLLSSAARCSPEAFRKALKILEEASEIAEVKGADRRTEAQHNSLASFLSTVPFSALLSPVCGVPPHPESPSAASVLSLETPGVKTLLGNLLKPLTAIQRATAVRVLLHHLHSSLVNEDNLQTLTSGVDTLFGLLRQAVFTPPVNRDLSLAQPETVVQAFTDPALAVDALQHPALSTRFLRQHDVTGAAEVNCRIADLVRDLLLAAHPDSVAFGAAGSFAESEPTVHKESGAGLSDVSRESLERACSPYVERAVVQVEKRLRKDASDEGLEAAIKLVPFGETTSLLRLLDLLLPPLAQTPQILQNPELRLPLVPHRSRASDALKTPALRRLTLQLASKVLSEPPRALTLDVSVTSAKGAIGAETGVGVAKFREVYRRVADPAVADGRPDGMDGTSGTDGMDECLLAALRSTERALLETAYRTVGVPLSGTVPSSSGDRPNGPLSIGRPMGSASQHRPIDSDAHSQTGGLLLLNDLAKATPTALVRTYVEQPSETRAEILRVLVRHSTEHRAEFGAQLSRLLGDTSAENKLLLVAPVEEYLREATSKDSAESGEEEGAASLRGPETERSGDAVTVAKLFLGLVTEYLVNPGSDLTEDALKGGLRGSSGLEGPGTALNGGTKNRRGAKRKAEAGTLSSEGLETGRGDAAEEKERTAKKRKTDGLEAQAAKGPGNGTRVLESEESEVVGTAEPIGNGVELFRCCSALVPVSTKERSRLLRKLLPKGGWRVEGPEALTAPSRSKENGSASSGAEEHDSGTQFRIRSVHCLQQAAAVARLLILNTGEVEERVESGPNKTEEAPTSSDVQIHSKHLRRYAQTLMTSLAGLHRSQGGSGGETERVKSRLEEGLLALLAEAAGNVSGLTDKFAAAVASFVESVLRWRFADVVSLTVARLLLAAVGESTDKSALESRLAEIAEDGVTPMEAGQTTADDGVANGVKGGGVSGDQSVSDSQKVAEMGARLFDLLVSHSQFVPTLLASRAERGSLNQNVKPLPEALGKHSGDFVPSSLASILSLLDTPPLPVGFERSTPQMAAGKAGANAEGFADAEASVSGIITELLSPLPLGSAPNEAGRSLARSQNPSSEHGTRSSIRTAAAPVKSEPLNTAQSEVVQLLTVLLGLRKAHANSSGGTDAQPVDDLLSLLLAAYGATMSGLDRRILHLMRQIDGQEGARGLVGMDYLWGERALRSRQEQRLSGVAFDTGARSRQFREESPLDPRRCGLAVLYFPVRRSLYPAQPDEGTRNKGAAVDPEEELRSAAYDPSFLLPFAVHVLKTSAMEARDFARSGLLQLALASLAAADEGMRRAGYNVLALYMANLEDPATSFREKQQVRLLLHYVRNAITEPLQRIPMTSAAFAAEAACIQMHPEHALYGALNKFLLKRPALDLEDIPLFYSLFNSGSPSYRTERVWMLRLLAAGLVTSADGRVFRRRFVLELLMSFAGSAMADAFTRRLVMQVFRHAVRIHKCASDLVDHAGLVPWLANLVVSPRLGPASPDTADTAIIAGMALEVLEVLLAAASDDWSRDAVFDDFRAAITVVHRKLAVTVDDAVSAAILVPFLRLAAGLAAWNARRKRSAGPVFSTSELRTLLWYVSASGSLGAVRWALQLLLHSPRPSMQIGAPPDCWHVADWAVMAGRALDTSSFTPTESSRASWCEKVLGWLPKSSDPHGSPIGDLQRLTAILS</sequence>
<feature type="compositionally biased region" description="Basic and acidic residues" evidence="1">
    <location>
        <begin position="1634"/>
        <end position="1646"/>
    </location>
</feature>
<evidence type="ECO:0000259" key="2">
    <source>
        <dbReference type="Pfam" id="PF11707"/>
    </source>
</evidence>
<feature type="region of interest" description="Disordered" evidence="1">
    <location>
        <begin position="1421"/>
        <end position="1459"/>
    </location>
</feature>
<keyword evidence="5" id="KW-1185">Reference proteome</keyword>
<feature type="region of interest" description="Disordered" evidence="1">
    <location>
        <begin position="1596"/>
        <end position="1679"/>
    </location>
</feature>
<feature type="domain" description="URB1 C-terminal" evidence="3">
    <location>
        <begin position="2279"/>
        <end position="2470"/>
    </location>
</feature>
<evidence type="ECO:0000259" key="3">
    <source>
        <dbReference type="Pfam" id="PF16201"/>
    </source>
</evidence>
<feature type="compositionally biased region" description="Acidic residues" evidence="1">
    <location>
        <begin position="571"/>
        <end position="584"/>
    </location>
</feature>
<dbReference type="InterPro" id="IPR032436">
    <property type="entry name" value="URB1_C"/>
</dbReference>
<dbReference type="InterPro" id="IPR021714">
    <property type="entry name" value="URB1_N"/>
</dbReference>
<evidence type="ECO:0000313" key="5">
    <source>
        <dbReference type="Proteomes" id="UP000054558"/>
    </source>
</evidence>
<dbReference type="STRING" id="105231.A0A1Y1IHT2"/>
<reference evidence="4 5" key="1">
    <citation type="journal article" date="2014" name="Nat. Commun.">
        <title>Klebsormidium flaccidum genome reveals primary factors for plant terrestrial adaptation.</title>
        <authorList>
            <person name="Hori K."/>
            <person name="Maruyama F."/>
            <person name="Fujisawa T."/>
            <person name="Togashi T."/>
            <person name="Yamamoto N."/>
            <person name="Seo M."/>
            <person name="Sato S."/>
            <person name="Yamada T."/>
            <person name="Mori H."/>
            <person name="Tajima N."/>
            <person name="Moriyama T."/>
            <person name="Ikeuchi M."/>
            <person name="Watanabe M."/>
            <person name="Wada H."/>
            <person name="Kobayashi K."/>
            <person name="Saito M."/>
            <person name="Masuda T."/>
            <person name="Sasaki-Sekimoto Y."/>
            <person name="Mashiguchi K."/>
            <person name="Awai K."/>
            <person name="Shimojima M."/>
            <person name="Masuda S."/>
            <person name="Iwai M."/>
            <person name="Nobusawa T."/>
            <person name="Narise T."/>
            <person name="Kondo S."/>
            <person name="Saito H."/>
            <person name="Sato R."/>
            <person name="Murakawa M."/>
            <person name="Ihara Y."/>
            <person name="Oshima-Yamada Y."/>
            <person name="Ohtaka K."/>
            <person name="Satoh M."/>
            <person name="Sonobe K."/>
            <person name="Ishii M."/>
            <person name="Ohtani R."/>
            <person name="Kanamori-Sato M."/>
            <person name="Honoki R."/>
            <person name="Miyazaki D."/>
            <person name="Mochizuki H."/>
            <person name="Umetsu J."/>
            <person name="Higashi K."/>
            <person name="Shibata D."/>
            <person name="Kamiya Y."/>
            <person name="Sato N."/>
            <person name="Nakamura Y."/>
            <person name="Tabata S."/>
            <person name="Ida S."/>
            <person name="Kurokawa K."/>
            <person name="Ohta H."/>
        </authorList>
    </citation>
    <scope>NUCLEOTIDE SEQUENCE [LARGE SCALE GENOMIC DNA]</scope>
    <source>
        <strain evidence="4 5">NIES-2285</strain>
    </source>
</reference>
<feature type="region of interest" description="Disordered" evidence="1">
    <location>
        <begin position="1778"/>
        <end position="1799"/>
    </location>
</feature>
<dbReference type="GO" id="GO:0000463">
    <property type="term" value="P:maturation of LSU-rRNA from tricistronic rRNA transcript (SSU-rRNA, 5.8S rRNA, LSU-rRNA)"/>
    <property type="evidence" value="ECO:0000318"/>
    <property type="project" value="GO_Central"/>
</dbReference>
<dbReference type="GO" id="GO:0000466">
    <property type="term" value="P:maturation of 5.8S rRNA from tricistronic rRNA transcript (SSU-rRNA, 5.8S rRNA, LSU-rRNA)"/>
    <property type="evidence" value="ECO:0000318"/>
    <property type="project" value="GO_Central"/>
</dbReference>
<feature type="region of interest" description="Disordered" evidence="1">
    <location>
        <begin position="2057"/>
        <end position="2091"/>
    </location>
</feature>
<feature type="region of interest" description="Disordered" evidence="1">
    <location>
        <begin position="1720"/>
        <end position="1748"/>
    </location>
</feature>